<comment type="caution">
    <text evidence="2">The sequence shown here is derived from an EMBL/GenBank/DDBJ whole genome shotgun (WGS) entry which is preliminary data.</text>
</comment>
<proteinExistence type="predicted"/>
<reference evidence="2 3" key="1">
    <citation type="submission" date="2019-06" db="EMBL/GenBank/DDBJ databases">
        <title>Sequencing the genomes of 1000 actinobacteria strains.</title>
        <authorList>
            <person name="Klenk H.-P."/>
        </authorList>
    </citation>
    <scope>NUCLEOTIDE SEQUENCE [LARGE SCALE GENOMIC DNA]</scope>
    <source>
        <strain evidence="2 3">DSM 45301</strain>
    </source>
</reference>
<dbReference type="Pfam" id="PF13560">
    <property type="entry name" value="HTH_31"/>
    <property type="match status" value="1"/>
</dbReference>
<sequence length="298" mass="33025">MADGREGNPPDAAVAEARGGPTVLRILVGAQLRRLREASGVTRQAASEVIRGSEAKMSRLEAGRVGFRRRDVADLLTAYGVVEGAARDVVLSMAEQANEPGWWHGYTDAMPDWFSTYVGLEQAATIIRTYEAQYVPGLLQTEGYAHAVIDLGQAVRTDEIRQRVELRIHRQQLLHMRQPPDYWAVIDEAVLRRNMGGRQVMRDQLDHILEAGKRPNITVQVVPFDRSDAAAVGGPFTLLRFAEPDLPDIVYLEQLNSALYLNRGADVEIYLKIIDRLSAGALTPRTSSELIASVRDTL</sequence>
<dbReference type="InterPro" id="IPR010982">
    <property type="entry name" value="Lambda_DNA-bd_dom_sf"/>
</dbReference>
<dbReference type="CDD" id="cd00093">
    <property type="entry name" value="HTH_XRE"/>
    <property type="match status" value="1"/>
</dbReference>
<dbReference type="Proteomes" id="UP000315677">
    <property type="component" value="Unassembled WGS sequence"/>
</dbReference>
<feature type="domain" description="DUF5753" evidence="1">
    <location>
        <begin position="114"/>
        <end position="292"/>
    </location>
</feature>
<evidence type="ECO:0000313" key="2">
    <source>
        <dbReference type="EMBL" id="TQM16290.1"/>
    </source>
</evidence>
<dbReference type="Pfam" id="PF19054">
    <property type="entry name" value="DUF5753"/>
    <property type="match status" value="1"/>
</dbReference>
<dbReference type="InterPro" id="IPR043917">
    <property type="entry name" value="DUF5753"/>
</dbReference>
<name>A0A543E3Y5_9PSEU</name>
<dbReference type="EMBL" id="VFPA01000001">
    <property type="protein sequence ID" value="TQM16290.1"/>
    <property type="molecule type" value="Genomic_DNA"/>
</dbReference>
<dbReference type="GO" id="GO:0003677">
    <property type="term" value="F:DNA binding"/>
    <property type="evidence" value="ECO:0007669"/>
    <property type="project" value="InterPro"/>
</dbReference>
<gene>
    <name evidence="2" type="ORF">FB558_3100</name>
</gene>
<evidence type="ECO:0000259" key="1">
    <source>
        <dbReference type="Pfam" id="PF19054"/>
    </source>
</evidence>
<dbReference type="OrthoDB" id="4285266at2"/>
<dbReference type="RefSeq" id="WP_142053228.1">
    <property type="nucleotide sequence ID" value="NZ_VFPA01000001.1"/>
</dbReference>
<dbReference type="SUPFAM" id="SSF47413">
    <property type="entry name" value="lambda repressor-like DNA-binding domains"/>
    <property type="match status" value="1"/>
</dbReference>
<evidence type="ECO:0000313" key="3">
    <source>
        <dbReference type="Proteomes" id="UP000315677"/>
    </source>
</evidence>
<accession>A0A543E3Y5</accession>
<protein>
    <submittedName>
        <fullName evidence="2">Helix-turn-helix protein</fullName>
    </submittedName>
</protein>
<dbReference type="AlphaFoldDB" id="A0A543E3Y5"/>
<dbReference type="InterPro" id="IPR001387">
    <property type="entry name" value="Cro/C1-type_HTH"/>
</dbReference>
<keyword evidence="3" id="KW-1185">Reference proteome</keyword>
<organism evidence="2 3">
    <name type="scientific">Pseudonocardia kunmingensis</name>
    <dbReference type="NCBI Taxonomy" id="630975"/>
    <lineage>
        <taxon>Bacteria</taxon>
        <taxon>Bacillati</taxon>
        <taxon>Actinomycetota</taxon>
        <taxon>Actinomycetes</taxon>
        <taxon>Pseudonocardiales</taxon>
        <taxon>Pseudonocardiaceae</taxon>
        <taxon>Pseudonocardia</taxon>
    </lineage>
</organism>